<dbReference type="Proteomes" id="UP000887576">
    <property type="component" value="Unplaced"/>
</dbReference>
<sequence length="414" mass="46051">MNSWLKLMPSTSLACQTRFIRKRTAAGLPLIQKSPTGPDILKDSTTFSDVHSALLDPHSGSPYPPEQLEAFLEKAQKMSKKQKFQSRKMTQLNFDHIPIEEQVVALFPGQGAQYLKMGEKVIDCPKSKEIFDKASEVLGYDLLKLCMDGPKTKLDQTIYCQPAVFVASLAAYEKLKMEREDLEDKLTDVAGFSVGEYAALVAAGVLSFQDALKVVKIRAEAMHECNQRVASGMVTVKVNASSRLDDAMAEAREVSDEANELPLCEVANYLFCGVKVVGGSNKALAHLEANAQRFNFQVLKRLAVSGAFHTRLMQPAENILREALKAVEFQPAKCNVYSNFTGKVHGRKGADIRRGLVLQVSSPVKWEQIQQLLFRKHQDEKFPNYIEIGPGRQLGTMFANVSKKAFKSYSNYSC</sequence>
<reference evidence="2" key="1">
    <citation type="submission" date="2022-11" db="UniProtKB">
        <authorList>
            <consortium name="WormBaseParasite"/>
        </authorList>
    </citation>
    <scope>IDENTIFICATION</scope>
</reference>
<dbReference type="WBParaSite" id="JU765_v2.g1832.t1">
    <property type="protein sequence ID" value="JU765_v2.g1832.t1"/>
    <property type="gene ID" value="JU765_v2.g1832"/>
</dbReference>
<evidence type="ECO:0000313" key="2">
    <source>
        <dbReference type="WBParaSite" id="JU765_v2.g1832.t1"/>
    </source>
</evidence>
<evidence type="ECO:0000313" key="1">
    <source>
        <dbReference type="Proteomes" id="UP000887576"/>
    </source>
</evidence>
<proteinExistence type="predicted"/>
<protein>
    <submittedName>
        <fullName evidence="2">Malonyl-CoA:ACP transacylase (MAT) domain-containing protein</fullName>
    </submittedName>
</protein>
<name>A0AC34QPX4_9BILA</name>
<organism evidence="1 2">
    <name type="scientific">Panagrolaimus sp. JU765</name>
    <dbReference type="NCBI Taxonomy" id="591449"/>
    <lineage>
        <taxon>Eukaryota</taxon>
        <taxon>Metazoa</taxon>
        <taxon>Ecdysozoa</taxon>
        <taxon>Nematoda</taxon>
        <taxon>Chromadorea</taxon>
        <taxon>Rhabditida</taxon>
        <taxon>Tylenchina</taxon>
        <taxon>Panagrolaimomorpha</taxon>
        <taxon>Panagrolaimoidea</taxon>
        <taxon>Panagrolaimidae</taxon>
        <taxon>Panagrolaimus</taxon>
    </lineage>
</organism>
<accession>A0AC34QPX4</accession>